<evidence type="ECO:0000313" key="2">
    <source>
        <dbReference type="Proteomes" id="UP000809829"/>
    </source>
</evidence>
<dbReference type="Proteomes" id="UP000809829">
    <property type="component" value="Unassembled WGS sequence"/>
</dbReference>
<keyword evidence="2" id="KW-1185">Reference proteome</keyword>
<evidence type="ECO:0000313" key="1">
    <source>
        <dbReference type="EMBL" id="MBM7704819.1"/>
    </source>
</evidence>
<proteinExistence type="predicted"/>
<reference evidence="1 2" key="1">
    <citation type="submission" date="2021-01" db="EMBL/GenBank/DDBJ databases">
        <title>Genomic Encyclopedia of Type Strains, Phase IV (KMG-IV): sequencing the most valuable type-strain genomes for metagenomic binning, comparative biology and taxonomic classification.</title>
        <authorList>
            <person name="Goeker M."/>
        </authorList>
    </citation>
    <scope>NUCLEOTIDE SEQUENCE [LARGE SCALE GENOMIC DNA]</scope>
    <source>
        <strain evidence="1 2">DSM 104297</strain>
    </source>
</reference>
<gene>
    <name evidence="1" type="ORF">JOC83_003678</name>
</gene>
<protein>
    <recommendedName>
        <fullName evidence="3">PD-(D/E)XK endonuclease-like domain-containing protein</fullName>
    </recommendedName>
</protein>
<accession>A0ABS2QZA8</accession>
<name>A0ABS2QZA8_9BACI</name>
<dbReference type="RefSeq" id="WP_205188816.1">
    <property type="nucleotide sequence ID" value="NZ_JAFBFC010000009.1"/>
</dbReference>
<evidence type="ECO:0008006" key="3">
    <source>
        <dbReference type="Google" id="ProtNLM"/>
    </source>
</evidence>
<organism evidence="1 2">
    <name type="scientific">Priestia iocasae</name>
    <dbReference type="NCBI Taxonomy" id="2291674"/>
    <lineage>
        <taxon>Bacteria</taxon>
        <taxon>Bacillati</taxon>
        <taxon>Bacillota</taxon>
        <taxon>Bacilli</taxon>
        <taxon>Bacillales</taxon>
        <taxon>Bacillaceae</taxon>
        <taxon>Priestia</taxon>
    </lineage>
</organism>
<comment type="caution">
    <text evidence="1">The sequence shown here is derived from an EMBL/GenBank/DDBJ whole genome shotgun (WGS) entry which is preliminary data.</text>
</comment>
<sequence>MDFLNVHIKTISSEHLEEFIRCPYKFYQRQLLMNKGKNIDWRKMVQVTTHRIVKSYYETPASQRSAFYILRLIEQYWRFIHVDLFESKVQYYEVLAKVSDHLLQFLSNDSEQEMPLFLFNQYCVHVEELESNISLTIDVAQWTENSYVVKKFVTDDHPQIQQMMKDFIVVFSRHAFQKVPEVIIFHSILTGHTSSFTVQEQDYDEALQRLSLIKSTLKEPKYFQKTALVTECDSCPLKTECLNDNKDRLTMFM</sequence>
<dbReference type="EMBL" id="JAFBFC010000009">
    <property type="protein sequence ID" value="MBM7704819.1"/>
    <property type="molecule type" value="Genomic_DNA"/>
</dbReference>